<evidence type="ECO:0000256" key="7">
    <source>
        <dbReference type="SAM" id="Coils"/>
    </source>
</evidence>
<name>A0A8B6GF98_MYTGA</name>
<feature type="active site" evidence="4">
    <location>
        <position position="17"/>
    </location>
</feature>
<feature type="binding site" evidence="5">
    <location>
        <position position="139"/>
    </location>
    <ligand>
        <name>Mg(2+)</name>
        <dbReference type="ChEBI" id="CHEBI:18420"/>
        <label>1</label>
    </ligand>
</feature>
<dbReference type="AlphaFoldDB" id="A0A8B6GF98"/>
<accession>A0A8B6GF98</accession>
<evidence type="ECO:0000256" key="6">
    <source>
        <dbReference type="PIRSR" id="PIRSR604808-3"/>
    </source>
</evidence>
<dbReference type="InterPro" id="IPR036691">
    <property type="entry name" value="Endo/exonu/phosph_ase_sf"/>
</dbReference>
<evidence type="ECO:0000256" key="1">
    <source>
        <dbReference type="ARBA" id="ARBA00022723"/>
    </source>
</evidence>
<proteinExistence type="predicted"/>
<dbReference type="EMBL" id="UYJE01008333">
    <property type="protein sequence ID" value="VDI63078.1"/>
    <property type="molecule type" value="Genomic_DNA"/>
</dbReference>
<evidence type="ECO:0000256" key="5">
    <source>
        <dbReference type="PIRSR" id="PIRSR604808-2"/>
    </source>
</evidence>
<feature type="site" description="Important for catalytic activity" evidence="6">
    <location>
        <position position="112"/>
    </location>
</feature>
<dbReference type="PANTHER" id="PTHR22748:SF26">
    <property type="entry name" value="ENDONUCLEASE_EXONUCLEASE_PHOSPHATASE DOMAIN-CONTAINING PROTEIN"/>
    <property type="match status" value="1"/>
</dbReference>
<dbReference type="GO" id="GO:0003906">
    <property type="term" value="F:DNA-(apurinic or apyrimidinic site) endonuclease activity"/>
    <property type="evidence" value="ECO:0007669"/>
    <property type="project" value="TreeGrafter"/>
</dbReference>
<dbReference type="SUPFAM" id="SSF56219">
    <property type="entry name" value="DNase I-like"/>
    <property type="match status" value="1"/>
</dbReference>
<feature type="binding site" evidence="5">
    <location>
        <position position="51"/>
    </location>
    <ligand>
        <name>Mg(2+)</name>
        <dbReference type="ChEBI" id="CHEBI:18420"/>
        <label>1</label>
    </ligand>
</feature>
<feature type="binding site" evidence="5">
    <location>
        <position position="138"/>
    </location>
    <ligand>
        <name>Mg(2+)</name>
        <dbReference type="ChEBI" id="CHEBI:18420"/>
        <label>1</label>
    </ligand>
</feature>
<dbReference type="OrthoDB" id="6278692at2759"/>
<dbReference type="GO" id="GO:0008311">
    <property type="term" value="F:double-stranded DNA 3'-5' DNA exonuclease activity"/>
    <property type="evidence" value="ECO:0007669"/>
    <property type="project" value="TreeGrafter"/>
</dbReference>
<comment type="caution">
    <text evidence="8">The sequence shown here is derived from an EMBL/GenBank/DDBJ whole genome shotgun (WGS) entry which is preliminary data.</text>
</comment>
<dbReference type="GO" id="GO:0006284">
    <property type="term" value="P:base-excision repair"/>
    <property type="evidence" value="ECO:0007669"/>
    <property type="project" value="TreeGrafter"/>
</dbReference>
<feature type="coiled-coil region" evidence="7">
    <location>
        <begin position="216"/>
        <end position="243"/>
    </location>
</feature>
<dbReference type="InterPro" id="IPR004808">
    <property type="entry name" value="AP_endonuc_1"/>
</dbReference>
<reference evidence="8" key="1">
    <citation type="submission" date="2018-11" db="EMBL/GenBank/DDBJ databases">
        <authorList>
            <person name="Alioto T."/>
            <person name="Alioto T."/>
        </authorList>
    </citation>
    <scope>NUCLEOTIDE SEQUENCE</scope>
</reference>
<dbReference type="CDD" id="cd09076">
    <property type="entry name" value="L1-EN"/>
    <property type="match status" value="1"/>
</dbReference>
<keyword evidence="3 5" id="KW-0460">Magnesium</keyword>
<dbReference type="Proteomes" id="UP000596742">
    <property type="component" value="Unassembled WGS sequence"/>
</dbReference>
<evidence type="ECO:0000256" key="2">
    <source>
        <dbReference type="ARBA" id="ARBA00022801"/>
    </source>
</evidence>
<evidence type="ECO:0000256" key="4">
    <source>
        <dbReference type="PIRSR" id="PIRSR604808-1"/>
    </source>
</evidence>
<organism evidence="8 9">
    <name type="scientific">Mytilus galloprovincialis</name>
    <name type="common">Mediterranean mussel</name>
    <dbReference type="NCBI Taxonomy" id="29158"/>
    <lineage>
        <taxon>Eukaryota</taxon>
        <taxon>Metazoa</taxon>
        <taxon>Spiralia</taxon>
        <taxon>Lophotrochozoa</taxon>
        <taxon>Mollusca</taxon>
        <taxon>Bivalvia</taxon>
        <taxon>Autobranchia</taxon>
        <taxon>Pteriomorphia</taxon>
        <taxon>Mytilida</taxon>
        <taxon>Mytiloidea</taxon>
        <taxon>Mytilidae</taxon>
        <taxon>Mytilinae</taxon>
        <taxon>Mytilus</taxon>
    </lineage>
</organism>
<feature type="site" description="Transition state stabilizer" evidence="6">
    <location>
        <position position="51"/>
    </location>
</feature>
<feature type="binding site" evidence="5">
    <location>
        <position position="49"/>
    </location>
    <ligand>
        <name>Mg(2+)</name>
        <dbReference type="ChEBI" id="CHEBI:18420"/>
        <label>1</label>
    </ligand>
</feature>
<feature type="site" description="Interaction with DNA substrate" evidence="6">
    <location>
        <position position="139"/>
    </location>
</feature>
<keyword evidence="1 5" id="KW-0479">Metal-binding</keyword>
<dbReference type="Gene3D" id="3.60.10.10">
    <property type="entry name" value="Endonuclease/exonuclease/phosphatase"/>
    <property type="match status" value="1"/>
</dbReference>
<gene>
    <name evidence="8" type="ORF">MGAL_10B094558</name>
</gene>
<evidence type="ECO:0000313" key="9">
    <source>
        <dbReference type="Proteomes" id="UP000596742"/>
    </source>
</evidence>
<protein>
    <submittedName>
        <fullName evidence="8">Blast:Transposon TX1 uncharacterized 149 kDa protein</fullName>
    </submittedName>
</protein>
<dbReference type="GO" id="GO:0046872">
    <property type="term" value="F:metal ion binding"/>
    <property type="evidence" value="ECO:0007669"/>
    <property type="project" value="UniProtKB-KW"/>
</dbReference>
<keyword evidence="2" id="KW-0378">Hydrolase</keyword>
<comment type="cofactor">
    <cofactor evidence="5">
        <name>Mg(2+)</name>
        <dbReference type="ChEBI" id="CHEBI:18420"/>
    </cofactor>
    <cofactor evidence="5">
        <name>Mn(2+)</name>
        <dbReference type="ChEBI" id="CHEBI:29035"/>
    </cofactor>
    <text evidence="5">Probably binds two magnesium or manganese ions per subunit.</text>
</comment>
<keyword evidence="7" id="KW-0175">Coiled coil</keyword>
<dbReference type="GO" id="GO:0005634">
    <property type="term" value="C:nucleus"/>
    <property type="evidence" value="ECO:0007669"/>
    <property type="project" value="TreeGrafter"/>
</dbReference>
<sequence length="298" mass="34959">MLNIEIENIIYSLINIYAPNIETERNKFFKNLSDFISNYAIGTVIIGGDMNDALSNLDRKLTNGKRKNIKPVNSLKSLIKTHNLIDIWRYLNPKKIQYTWKRQNFSQASRIDYFLINKDFVLNTKSSDIRPALIKSTDHQGVSLKLQSVTAESRGPGYWKLNNSILEENEYCKEIEIIIAKYKTIMQDTTTDVHLLWDAIKLDIKLFTINYCKSRAYNKNNEIKQMEKNLTILTEKYQKNENNDILQKINQIENQLEKHYEYKAKGAQLRSKQDWVEKGEKNTAYFLGLEKNKQTKKT</sequence>
<dbReference type="PANTHER" id="PTHR22748">
    <property type="entry name" value="AP ENDONUCLEASE"/>
    <property type="match status" value="1"/>
</dbReference>
<evidence type="ECO:0000256" key="3">
    <source>
        <dbReference type="ARBA" id="ARBA00022842"/>
    </source>
</evidence>
<keyword evidence="5" id="KW-0464">Manganese</keyword>
<feature type="active site" description="Proton donor/acceptor" evidence="4">
    <location>
        <position position="49"/>
    </location>
</feature>
<feature type="active site" description="Proton acceptor" evidence="4">
    <location>
        <position position="139"/>
    </location>
</feature>
<evidence type="ECO:0000313" key="8">
    <source>
        <dbReference type="EMBL" id="VDI63078.1"/>
    </source>
</evidence>
<keyword evidence="9" id="KW-1185">Reference proteome</keyword>
<dbReference type="GO" id="GO:0008081">
    <property type="term" value="F:phosphoric diester hydrolase activity"/>
    <property type="evidence" value="ECO:0007669"/>
    <property type="project" value="TreeGrafter"/>
</dbReference>